<feature type="compositionally biased region" description="Acidic residues" evidence="1">
    <location>
        <begin position="144"/>
        <end position="162"/>
    </location>
</feature>
<organism evidence="2 3">
    <name type="scientific">Trematosphaeria pertusa</name>
    <dbReference type="NCBI Taxonomy" id="390896"/>
    <lineage>
        <taxon>Eukaryota</taxon>
        <taxon>Fungi</taxon>
        <taxon>Dikarya</taxon>
        <taxon>Ascomycota</taxon>
        <taxon>Pezizomycotina</taxon>
        <taxon>Dothideomycetes</taxon>
        <taxon>Pleosporomycetidae</taxon>
        <taxon>Pleosporales</taxon>
        <taxon>Massarineae</taxon>
        <taxon>Trematosphaeriaceae</taxon>
        <taxon>Trematosphaeria</taxon>
    </lineage>
</organism>
<feature type="compositionally biased region" description="Polar residues" evidence="1">
    <location>
        <begin position="111"/>
        <end position="123"/>
    </location>
</feature>
<dbReference type="RefSeq" id="XP_033690445.1">
    <property type="nucleotide sequence ID" value="XM_033827996.1"/>
</dbReference>
<proteinExistence type="predicted"/>
<gene>
    <name evidence="2" type="ORF">BU26DRAFT_515156</name>
</gene>
<accession>A0A6A6IY19</accession>
<evidence type="ECO:0000313" key="3">
    <source>
        <dbReference type="Proteomes" id="UP000800094"/>
    </source>
</evidence>
<keyword evidence="3" id="KW-1185">Reference proteome</keyword>
<dbReference type="Proteomes" id="UP000800094">
    <property type="component" value="Unassembled WGS sequence"/>
</dbReference>
<protein>
    <submittedName>
        <fullName evidence="2">Uncharacterized protein</fullName>
    </submittedName>
</protein>
<evidence type="ECO:0000313" key="2">
    <source>
        <dbReference type="EMBL" id="KAF2255441.1"/>
    </source>
</evidence>
<dbReference type="GeneID" id="54581326"/>
<sequence length="188" mass="20752">MAGTFSGKPYDSPCFATPCTVFNAQELFNSAGLDSIQFGRVDKKETKGLRWKYLYESAVKAWEKLEFDYDKLQGIKTKIDPERQCLSSSYAEEGDLESPAGEEHVEVPASERQSPSTNPTTPASGEPEAQGNGDKGDMEQYDERIEESDVEMDTPEGDDEEDGAQRDILEGEDDEGDAPMDISWGESA</sequence>
<feature type="compositionally biased region" description="Basic and acidic residues" evidence="1">
    <location>
        <begin position="134"/>
        <end position="143"/>
    </location>
</feature>
<dbReference type="OrthoDB" id="3790566at2759"/>
<dbReference type="AlphaFoldDB" id="A0A6A6IY19"/>
<feature type="region of interest" description="Disordered" evidence="1">
    <location>
        <begin position="78"/>
        <end position="188"/>
    </location>
</feature>
<name>A0A6A6IY19_9PLEO</name>
<reference evidence="2" key="1">
    <citation type="journal article" date="2020" name="Stud. Mycol.">
        <title>101 Dothideomycetes genomes: a test case for predicting lifestyles and emergence of pathogens.</title>
        <authorList>
            <person name="Haridas S."/>
            <person name="Albert R."/>
            <person name="Binder M."/>
            <person name="Bloem J."/>
            <person name="Labutti K."/>
            <person name="Salamov A."/>
            <person name="Andreopoulos B."/>
            <person name="Baker S."/>
            <person name="Barry K."/>
            <person name="Bills G."/>
            <person name="Bluhm B."/>
            <person name="Cannon C."/>
            <person name="Castanera R."/>
            <person name="Culley D."/>
            <person name="Daum C."/>
            <person name="Ezra D."/>
            <person name="Gonzalez J."/>
            <person name="Henrissat B."/>
            <person name="Kuo A."/>
            <person name="Liang C."/>
            <person name="Lipzen A."/>
            <person name="Lutzoni F."/>
            <person name="Magnuson J."/>
            <person name="Mondo S."/>
            <person name="Nolan M."/>
            <person name="Ohm R."/>
            <person name="Pangilinan J."/>
            <person name="Park H.-J."/>
            <person name="Ramirez L."/>
            <person name="Alfaro M."/>
            <person name="Sun H."/>
            <person name="Tritt A."/>
            <person name="Yoshinaga Y."/>
            <person name="Zwiers L.-H."/>
            <person name="Turgeon B."/>
            <person name="Goodwin S."/>
            <person name="Spatafora J."/>
            <person name="Crous P."/>
            <person name="Grigoriev I."/>
        </authorList>
    </citation>
    <scope>NUCLEOTIDE SEQUENCE</scope>
    <source>
        <strain evidence="2">CBS 122368</strain>
    </source>
</reference>
<evidence type="ECO:0000256" key="1">
    <source>
        <dbReference type="SAM" id="MobiDB-lite"/>
    </source>
</evidence>
<dbReference type="EMBL" id="ML987190">
    <property type="protein sequence ID" value="KAF2255441.1"/>
    <property type="molecule type" value="Genomic_DNA"/>
</dbReference>